<dbReference type="EMBL" id="GG749423">
    <property type="protein sequence ID" value="EGE81001.2"/>
    <property type="molecule type" value="Genomic_DNA"/>
</dbReference>
<feature type="region of interest" description="Disordered" evidence="1">
    <location>
        <begin position="1"/>
        <end position="51"/>
    </location>
</feature>
<name>F2TCN8_AJEDA</name>
<evidence type="ECO:0000313" key="2">
    <source>
        <dbReference type="EMBL" id="EGE81001.2"/>
    </source>
</evidence>
<feature type="compositionally biased region" description="Polar residues" evidence="1">
    <location>
        <begin position="180"/>
        <end position="197"/>
    </location>
</feature>
<feature type="region of interest" description="Disordered" evidence="1">
    <location>
        <begin position="160"/>
        <end position="254"/>
    </location>
</feature>
<gene>
    <name evidence="2" type="ORF">BDDG_03942</name>
</gene>
<dbReference type="AlphaFoldDB" id="F2TCN8"/>
<dbReference type="HOGENOM" id="CLU_760681_0_0_1"/>
<protein>
    <submittedName>
        <fullName evidence="2">Uncharacterized protein</fullName>
    </submittedName>
</protein>
<accession>F2TCN8</accession>
<dbReference type="Proteomes" id="UP000007802">
    <property type="component" value="Unassembled WGS sequence"/>
</dbReference>
<organism evidence="2">
    <name type="scientific">Ajellomyces dermatitidis (strain ATCC 18188 / CBS 674.68)</name>
    <name type="common">Blastomyces dermatitidis</name>
    <dbReference type="NCBI Taxonomy" id="653446"/>
    <lineage>
        <taxon>Eukaryota</taxon>
        <taxon>Fungi</taxon>
        <taxon>Dikarya</taxon>
        <taxon>Ascomycota</taxon>
        <taxon>Pezizomycotina</taxon>
        <taxon>Eurotiomycetes</taxon>
        <taxon>Eurotiomycetidae</taxon>
        <taxon>Onygenales</taxon>
        <taxon>Ajellomycetaceae</taxon>
        <taxon>Blastomyces</taxon>
    </lineage>
</organism>
<proteinExistence type="predicted"/>
<evidence type="ECO:0000256" key="1">
    <source>
        <dbReference type="SAM" id="MobiDB-lite"/>
    </source>
</evidence>
<dbReference type="OrthoDB" id="5401486at2759"/>
<feature type="compositionally biased region" description="Basic and acidic residues" evidence="1">
    <location>
        <begin position="199"/>
        <end position="232"/>
    </location>
</feature>
<sequence length="348" mass="40481">MPQAQRLPNFTPGRPKQHRTKPSLPKILNTGKAPRRKASGHGDFRDGDSSIDENESVLFDEFEDASSATTDDALFADKHNNHAKYMPLREADGRLHRCYSRGRAPEIFYRSQRRPESRHLRFSEHLLTEPRNWDGEVDIYPENSTDKRRNRRSAIVSYPVVPPLTQLTNQRGHPGAPLSPRQTQTLSSPVRYNNANVQDDIRSDSDWERTQRERERSLGDYVHDRRQKDSQRRRWGQGVQVHATPTLPTPPAKGGADYYPPGPPREDCFDNYAQMAEPKQMREVRMPYHQQQDTYEVNDALNDWVPFRHERMNQAPMGFGQMNGERMVTHYQPHMEPPRPDDYPTYGR</sequence>
<reference evidence="2" key="1">
    <citation type="submission" date="2010-03" db="EMBL/GenBank/DDBJ databases">
        <title>Annotation of Blastomyces dermatitidis strain ATCC 18188.</title>
        <authorList>
            <consortium name="The Broad Institute Genome Sequencing Platform"/>
            <consortium name="Broad Institute Genome Sequencing Center for Infectious Disease."/>
            <person name="Cuomo C."/>
            <person name="Klein B."/>
            <person name="Sullivan T."/>
            <person name="Heitman J."/>
            <person name="Young S."/>
            <person name="Zeng Q."/>
            <person name="Gargeya S."/>
            <person name="Alvarado L."/>
            <person name="Berlin A.M."/>
            <person name="Chapman S.B."/>
            <person name="Chen Z."/>
            <person name="Freedman E."/>
            <person name="Gellesch M."/>
            <person name="Goldberg J."/>
            <person name="Griggs A."/>
            <person name="Gujja S."/>
            <person name="Heilman E."/>
            <person name="Heiman D."/>
            <person name="Howarth C."/>
            <person name="Mehta T."/>
            <person name="Neiman D."/>
            <person name="Pearson M."/>
            <person name="Roberts A."/>
            <person name="Saif S."/>
            <person name="Shea T."/>
            <person name="Shenoy N."/>
            <person name="Sisk P."/>
            <person name="Stolte C."/>
            <person name="Sykes S."/>
            <person name="White J."/>
            <person name="Yandava C."/>
            <person name="Haas B."/>
            <person name="Nusbaum C."/>
            <person name="Birren B."/>
        </authorList>
    </citation>
    <scope>NUCLEOTIDE SEQUENCE [LARGE SCALE GENOMIC DNA]</scope>
    <source>
        <strain evidence="2">ATCC 18188</strain>
    </source>
</reference>